<feature type="compositionally biased region" description="Gly residues" evidence="1">
    <location>
        <begin position="409"/>
        <end position="423"/>
    </location>
</feature>
<sequence length="2118" mass="227051">MNTTFFAEVSGWMDDDAPLWYQLKYEVVPADAGGAEGNEGADLRRALNSARSFAGEFQVMFPEPGVEAAGRRVRLALEVTDALGAAGETVAEIRVSPLNLADEASRGAFVDDLVAASQVLLRNGDTDQVLLQIDGAADILRPDAGSDSVEAEDQQETVTTQGSRRCRRRQLLEEGASEGNRERRRQLVDLAGGALAALSLDSSSLERMAQTVAGAVEEPKEVGNHTYTVAQGILDTLVTAAEDDGGAAEGGGGGRILLTGSGAAGVCEGLSYLASSAALEGAVGGAEAVAAAAVVATMVGTLERLGGALLLDMVTGQAAADVAGSTLSISVRRDDVADPAAATFTGPVTAAPVVQDLLPVQGGAPLPARVTFPKSLAMSLGDGGITAVDTRLVTSLLATHTPRSPEVGAVGGGTREWGSGGAGWAREGSNGSLPTSITGVTLLNSGAGEALEVSGLEDAIELALPLGDLSAAASQEGAPRPVGVTCVYWDANASAYRHEGCHTLPNPAPPLAGLRWATRNASAAGGSLARAWEVGNASYYLAGCTLEYGAAFEEYEGRDVGFRKYLGEGCVLADPGNAVDCWWQWQAQGGETEPRPQARSATHEPPEPTLPLRFNACPLPPLAPPPCSRPQAFVGGGCTFAAEASCLCSHLTDFTAMASMELGELEFHEVHIPPGGAMTGLQPDDLADSALLLTILAVLMGGAVLLCACSNLGHNASRRRMVQALVVSDDLGFLELGGAWTWTIHVKGQQYGARASVADVVSNSEVEDATLRLEELQRQRSTSDGLSRTDSRREARRTRRQTATRSASFQGDKAPDPLKPVLRQGPDLQTSSAWSLLKGAVAPRRALRLEGAAEKGAKGRSGRWSVVREKKGEQRLTSVSPAGDSGSCTLEVAAGADADGTEGQRKRAGFWPWVRGAAVHVGLMRQGAGSAAPRRTSNEETNEETFPIAGSGSGSVPREGPPEARGEAEAYHVALCDAQHNGCDAAIGPSKIRTLAEFRMEPGECAGTQTPGANSVRVSPHSLAQPPRSDLSLPSRGDYALLNEGDPSIPPRKSLSRKEREIIKVERRRSHLWPTLSPNDVPDASKDASEARRHRGRGVMQLSLNKEDHTPTVMLAPPARVKGARDRVSSHQRHLQLLQRQLEVQPDEALQEKGVLCKEDAFNMRKAMLLLLDGRDIGPTGRLRARHDAGSADLWAHNRGLQGTDTPEGRGKVGGGGHAPAMDLGQHPRGSVCSTRPLPEGAKEALRQPGMGPVTESAEGAPPLHWSQRQLSRMVSRVPELAPSSPSRQESLRRMGSLETTAFKSGSSRSLFRSLSMQSEREDLNCHDLAEVLGINLARLQFCVPLSDLAQIVLYSQSKGMATVEEESGRKRNAGAADPEELRDFLVAAESPEVAALFTFPRLIGTALVHAVFQRSHIIDPQQMHAQAALLERAPWEAPPGRGFGWHVGVLMVLLDRIQGSGWHARSQLLQLVFLQHADGSFDMTQTLATLLHAADPNEACACRIPLALIPAQLPPSSQRKRHPHPLPTATSSRNRHHHPAQLPHLIPAQLPPSSHTKKEAVRGCLMQKISHHAVPVFSIDSLVDGIPDDLPLLCRGKPKVARRVWATLCAIAYYDHLPYEWHLNPEAALGDRETLGQRALSWTRTVLPMAGDQEDVASSRLEELRGQAARAVEAWRQEHERRWEQQSAAEAAAAQQREVQPAGQLPRLVRRGAAQARCLAAGLLSFVKFAVSTHPLLQIYRVRPTDPFTRAQRVLVQANTFASLLAVSVMIGYTRALNCCVALKEDLGCPPPIQAGSGCLGLDDDVTLQEAERSGLLPRELQAEAFECTAFPTDTFADMLYTIGLMTLALLPITSLLSALYTLGQAAVSPDHWRFTPNKPSRRLKLTGALQYAVQFAAAVAYLFYAITMNLDKLSKAMAMLGIVLLNDLLKPVRRIKMGLKGLGHLVKRCTAALQWSSLMLQWYLFGVEPTFEDDATEEMCRYVGGLNTEVTSHLTAHLILMTYWGSLVWVLLTYGKLLRQLLGDEGEDQVMRRFFMSLIAEQFGLEALKQMLVKGVVINLAQKALLLVTQQSHLEQWHEGRVNEYLAQSHLEDDDGNLGEDANDGDIHDSGLAIEL</sequence>
<feature type="region of interest" description="Disordered" evidence="1">
    <location>
        <begin position="1197"/>
        <end position="1231"/>
    </location>
</feature>
<feature type="region of interest" description="Disordered" evidence="1">
    <location>
        <begin position="1514"/>
        <end position="1539"/>
    </location>
</feature>
<evidence type="ECO:0000259" key="3">
    <source>
        <dbReference type="Pfam" id="PF02010"/>
    </source>
</evidence>
<evidence type="ECO:0000313" key="5">
    <source>
        <dbReference type="Proteomes" id="UP001190700"/>
    </source>
</evidence>
<evidence type="ECO:0000256" key="2">
    <source>
        <dbReference type="SAM" id="Phobius"/>
    </source>
</evidence>
<feature type="region of interest" description="Disordered" evidence="1">
    <location>
        <begin position="775"/>
        <end position="825"/>
    </location>
</feature>
<dbReference type="EMBL" id="LGRX02025434">
    <property type="protein sequence ID" value="KAK3252400.1"/>
    <property type="molecule type" value="Genomic_DNA"/>
</dbReference>
<evidence type="ECO:0000256" key="1">
    <source>
        <dbReference type="SAM" id="MobiDB-lite"/>
    </source>
</evidence>
<feature type="region of interest" description="Disordered" evidence="1">
    <location>
        <begin position="2099"/>
        <end position="2118"/>
    </location>
</feature>
<dbReference type="Proteomes" id="UP001190700">
    <property type="component" value="Unassembled WGS sequence"/>
</dbReference>
<keyword evidence="5" id="KW-1185">Reference proteome</keyword>
<feature type="region of interest" description="Disordered" evidence="1">
    <location>
        <begin position="143"/>
        <end position="183"/>
    </location>
</feature>
<keyword evidence="2" id="KW-1133">Transmembrane helix</keyword>
<protein>
    <recommendedName>
        <fullName evidence="3">PKD/REJ-like domain-containing protein</fullName>
    </recommendedName>
</protein>
<feature type="region of interest" description="Disordered" evidence="1">
    <location>
        <begin position="1243"/>
        <end position="1262"/>
    </location>
</feature>
<feature type="region of interest" description="Disordered" evidence="1">
    <location>
        <begin position="925"/>
        <end position="963"/>
    </location>
</feature>
<keyword evidence="2" id="KW-0472">Membrane</keyword>
<feature type="domain" description="PKD/REJ-like" evidence="3">
    <location>
        <begin position="1"/>
        <end position="129"/>
    </location>
</feature>
<reference evidence="4 5" key="1">
    <citation type="journal article" date="2015" name="Genome Biol. Evol.">
        <title>Comparative Genomics of a Bacterivorous Green Alga Reveals Evolutionary Causalities and Consequences of Phago-Mixotrophic Mode of Nutrition.</title>
        <authorList>
            <person name="Burns J.A."/>
            <person name="Paasch A."/>
            <person name="Narechania A."/>
            <person name="Kim E."/>
        </authorList>
    </citation>
    <scope>NUCLEOTIDE SEQUENCE [LARGE SCALE GENOMIC DNA]</scope>
    <source>
        <strain evidence="4 5">PLY_AMNH</strain>
    </source>
</reference>
<feature type="transmembrane region" description="Helical" evidence="2">
    <location>
        <begin position="1996"/>
        <end position="2014"/>
    </location>
</feature>
<feature type="compositionally biased region" description="Polar residues" evidence="1">
    <location>
        <begin position="1007"/>
        <end position="1017"/>
    </location>
</feature>
<evidence type="ECO:0000313" key="4">
    <source>
        <dbReference type="EMBL" id="KAK3252400.1"/>
    </source>
</evidence>
<keyword evidence="2" id="KW-0812">Transmembrane</keyword>
<feature type="transmembrane region" description="Helical" evidence="2">
    <location>
        <begin position="1885"/>
        <end position="1906"/>
    </location>
</feature>
<feature type="transmembrane region" description="Helical" evidence="2">
    <location>
        <begin position="1840"/>
        <end position="1864"/>
    </location>
</feature>
<gene>
    <name evidence="4" type="ORF">CYMTET_38296</name>
</gene>
<organism evidence="4 5">
    <name type="scientific">Cymbomonas tetramitiformis</name>
    <dbReference type="NCBI Taxonomy" id="36881"/>
    <lineage>
        <taxon>Eukaryota</taxon>
        <taxon>Viridiplantae</taxon>
        <taxon>Chlorophyta</taxon>
        <taxon>Pyramimonadophyceae</taxon>
        <taxon>Pyramimonadales</taxon>
        <taxon>Pyramimonadaceae</taxon>
        <taxon>Cymbomonas</taxon>
    </lineage>
</organism>
<dbReference type="Pfam" id="PF02010">
    <property type="entry name" value="REJ"/>
    <property type="match status" value="1"/>
</dbReference>
<feature type="region of interest" description="Disordered" evidence="1">
    <location>
        <begin position="404"/>
        <end position="430"/>
    </location>
</feature>
<name>A0AAE0F6Q3_9CHLO</name>
<dbReference type="InterPro" id="IPR002859">
    <property type="entry name" value="PKD/REJ-like"/>
</dbReference>
<proteinExistence type="predicted"/>
<feature type="region of interest" description="Disordered" evidence="1">
    <location>
        <begin position="1003"/>
        <end position="1057"/>
    </location>
</feature>
<comment type="caution">
    <text evidence="4">The sequence shown here is derived from an EMBL/GenBank/DDBJ whole genome shotgun (WGS) entry which is preliminary data.</text>
</comment>
<feature type="region of interest" description="Disordered" evidence="1">
    <location>
        <begin position="852"/>
        <end position="888"/>
    </location>
</feature>
<accession>A0AAE0F6Q3</accession>